<name>A0AAE2W231_9RHOB</name>
<dbReference type="Pfam" id="PF13524">
    <property type="entry name" value="Glyco_trans_1_2"/>
    <property type="match status" value="1"/>
</dbReference>
<dbReference type="RefSeq" id="WP_203243623.1">
    <property type="nucleotide sequence ID" value="NZ_JAFBRH010000012.1"/>
</dbReference>
<organism evidence="2 3">
    <name type="scientific">Sulfitobacter geojensis</name>
    <dbReference type="NCBI Taxonomy" id="1342299"/>
    <lineage>
        <taxon>Bacteria</taxon>
        <taxon>Pseudomonadati</taxon>
        <taxon>Pseudomonadota</taxon>
        <taxon>Alphaproteobacteria</taxon>
        <taxon>Rhodobacterales</taxon>
        <taxon>Roseobacteraceae</taxon>
        <taxon>Sulfitobacter</taxon>
    </lineage>
</organism>
<dbReference type="EMBL" id="JAFBRM010000012">
    <property type="protein sequence ID" value="MBM1715923.1"/>
    <property type="molecule type" value="Genomic_DNA"/>
</dbReference>
<gene>
    <name evidence="2" type="ORF">JQV55_20300</name>
</gene>
<feature type="domain" description="Spore protein YkvP/CgeB glycosyl transferase-like" evidence="1">
    <location>
        <begin position="247"/>
        <end position="396"/>
    </location>
</feature>
<dbReference type="PANTHER" id="PTHR12526:SF636">
    <property type="entry name" value="BLL3647 PROTEIN"/>
    <property type="match status" value="1"/>
</dbReference>
<dbReference type="SUPFAM" id="SSF53756">
    <property type="entry name" value="UDP-Glycosyltransferase/glycogen phosphorylase"/>
    <property type="match status" value="1"/>
</dbReference>
<keyword evidence="3" id="KW-1185">Reference proteome</keyword>
<proteinExistence type="predicted"/>
<evidence type="ECO:0000259" key="1">
    <source>
        <dbReference type="Pfam" id="PF13524"/>
    </source>
</evidence>
<dbReference type="Proteomes" id="UP000732193">
    <property type="component" value="Unassembled WGS sequence"/>
</dbReference>
<sequence>MSHVHKPRVHWVSPLPKAQTDIAHYTRRILPELAEATDLTLWTDAPDWDRELYDFAPVRRLDPDRVTPRDFAMAGRADGRPGQGPEVVFVNIGNAWPFHSGFMRMIQRIPSIVILHDMAIQEFCFDAMERDKFPREVYEANMLRWHGEAGLAAARDVFEERRTRGDLTEEIPGFELALTQAVSVLTHTPVARDAVAATDTVPAYLLDLPFRPSAQTPEVIRSGIGPLRLVQFGYTGPNRRLQKVLEALAPLRGEVDFQLDVMGSLWDAGYIRQRIQELGLTHHVTLHGFVEEAELDARLAAAHLVFNLRYPSMGEASGSQMRIWNAAAASVVTNLGWYADLPEDTVFRIEQEDEIPALQALIRRLAADPAAARSVATAGRARLEERHTPARYAAEVAEVAGRFTQDAATALKARARYKSP</sequence>
<dbReference type="PANTHER" id="PTHR12526">
    <property type="entry name" value="GLYCOSYLTRANSFERASE"/>
    <property type="match status" value="1"/>
</dbReference>
<comment type="caution">
    <text evidence="2">The sequence shown here is derived from an EMBL/GenBank/DDBJ whole genome shotgun (WGS) entry which is preliminary data.</text>
</comment>
<dbReference type="Gene3D" id="3.40.50.2000">
    <property type="entry name" value="Glycogen Phosphorylase B"/>
    <property type="match status" value="1"/>
</dbReference>
<evidence type="ECO:0000313" key="3">
    <source>
        <dbReference type="Proteomes" id="UP000732193"/>
    </source>
</evidence>
<reference evidence="2 3" key="1">
    <citation type="submission" date="2021-01" db="EMBL/GenBank/DDBJ databases">
        <title>Diatom-associated Roseobacters Show Island Model of Population Structure.</title>
        <authorList>
            <person name="Qu L."/>
            <person name="Feng X."/>
            <person name="Chen Y."/>
            <person name="Li L."/>
            <person name="Wang X."/>
            <person name="Hu Z."/>
            <person name="Wang H."/>
            <person name="Luo H."/>
        </authorList>
    </citation>
    <scope>NUCLEOTIDE SEQUENCE [LARGE SCALE GENOMIC DNA]</scope>
    <source>
        <strain evidence="2 3">TR60-84</strain>
    </source>
</reference>
<dbReference type="GO" id="GO:0016757">
    <property type="term" value="F:glycosyltransferase activity"/>
    <property type="evidence" value="ECO:0007669"/>
    <property type="project" value="TreeGrafter"/>
</dbReference>
<protein>
    <submittedName>
        <fullName evidence="2">Glycosyltransferase family 1 protein</fullName>
    </submittedName>
</protein>
<accession>A0AAE2W231</accession>
<evidence type="ECO:0000313" key="2">
    <source>
        <dbReference type="EMBL" id="MBM1715923.1"/>
    </source>
</evidence>
<dbReference type="AlphaFoldDB" id="A0AAE2W231"/>
<dbReference type="InterPro" id="IPR055259">
    <property type="entry name" value="YkvP/CgeB_Glyco_trans-like"/>
</dbReference>